<comment type="caution">
    <text evidence="6">The sequence shown here is derived from an EMBL/GenBank/DDBJ whole genome shotgun (WGS) entry which is preliminary data.</text>
</comment>
<dbReference type="PANTHER" id="PTHR30146:SF109">
    <property type="entry name" value="HTH-TYPE TRANSCRIPTIONAL REGULATOR GALS"/>
    <property type="match status" value="1"/>
</dbReference>
<dbReference type="InterPro" id="IPR028082">
    <property type="entry name" value="Peripla_BP_I"/>
</dbReference>
<dbReference type="Pfam" id="PF00356">
    <property type="entry name" value="LacI"/>
    <property type="match status" value="1"/>
</dbReference>
<feature type="domain" description="HTH lacI-type" evidence="5">
    <location>
        <begin position="8"/>
        <end position="62"/>
    </location>
</feature>
<dbReference type="EMBL" id="JGZD01000006">
    <property type="protein sequence ID" value="KFI73575.1"/>
    <property type="molecule type" value="Genomic_DNA"/>
</dbReference>
<proteinExistence type="predicted"/>
<feature type="region of interest" description="Disordered" evidence="4">
    <location>
        <begin position="110"/>
        <end position="130"/>
    </location>
</feature>
<dbReference type="AlphaFoldDB" id="A0A087BRC5"/>
<dbReference type="eggNOG" id="COG1609">
    <property type="taxonomic scope" value="Bacteria"/>
</dbReference>
<evidence type="ECO:0000259" key="5">
    <source>
        <dbReference type="PROSITE" id="PS50932"/>
    </source>
</evidence>
<keyword evidence="1" id="KW-0805">Transcription regulation</keyword>
<dbReference type="SUPFAM" id="SSF47413">
    <property type="entry name" value="lambda repressor-like DNA-binding domains"/>
    <property type="match status" value="1"/>
</dbReference>
<dbReference type="InterPro" id="IPR010982">
    <property type="entry name" value="Lambda_DNA-bd_dom_sf"/>
</dbReference>
<dbReference type="CDD" id="cd01392">
    <property type="entry name" value="HTH_LacI"/>
    <property type="match status" value="1"/>
</dbReference>
<sequence>MSPSPRISTIIDVAVRAEVSTATVSRVLSGRRAKDDDIARRVRRAAHDLDYHANYAASTLRRDSTDLWEVTMADPTDGFCSAFLSHAITTAADHGKRVLATILDESYGGSAEGPEAVDHREDPTHTGEVDGRILLPRSHPLPPSWASTSRHAAVRSIVVSPWSPSTTLSSVCIDHTSTMDLAITHLAAHGLRKTAFLGAAPNEAHEDSMRDASYLIAFESAASAVRQTTGPQWMLLGPRTTARGYDVTSRLMGTSADRPDSLICIDALVASGARLALDALHDHSTMVVAIDDHPAATQIDPRIIVLRPNFEDMARAAASLLTPTSADPPAERTPGPIHQEVPMTFISQLVQAS</sequence>
<dbReference type="Gene3D" id="3.40.50.2300">
    <property type="match status" value="2"/>
</dbReference>
<feature type="compositionally biased region" description="Basic and acidic residues" evidence="4">
    <location>
        <begin position="116"/>
        <end position="130"/>
    </location>
</feature>
<organism evidence="6 7">
    <name type="scientific">Bifidobacterium minimum</name>
    <dbReference type="NCBI Taxonomy" id="1693"/>
    <lineage>
        <taxon>Bacteria</taxon>
        <taxon>Bacillati</taxon>
        <taxon>Actinomycetota</taxon>
        <taxon>Actinomycetes</taxon>
        <taxon>Bifidobacteriales</taxon>
        <taxon>Bifidobacteriaceae</taxon>
        <taxon>Bifidobacterium</taxon>
    </lineage>
</organism>
<accession>A0A087BRC5</accession>
<dbReference type="InterPro" id="IPR046335">
    <property type="entry name" value="LacI/GalR-like_sensor"/>
</dbReference>
<dbReference type="Gene3D" id="1.10.260.40">
    <property type="entry name" value="lambda repressor-like DNA-binding domains"/>
    <property type="match status" value="1"/>
</dbReference>
<dbReference type="Pfam" id="PF13377">
    <property type="entry name" value="Peripla_BP_3"/>
    <property type="match status" value="1"/>
</dbReference>
<dbReference type="STRING" id="1693.BMIN_1010"/>
<dbReference type="PROSITE" id="PS50932">
    <property type="entry name" value="HTH_LACI_2"/>
    <property type="match status" value="1"/>
</dbReference>
<protein>
    <submittedName>
        <fullName evidence="6">HTH-type transcriptional repressor</fullName>
    </submittedName>
</protein>
<reference evidence="6 7" key="1">
    <citation type="submission" date="2014-03" db="EMBL/GenBank/DDBJ databases">
        <title>Genomics of Bifidobacteria.</title>
        <authorList>
            <person name="Ventura M."/>
            <person name="Milani C."/>
            <person name="Lugli G.A."/>
        </authorList>
    </citation>
    <scope>NUCLEOTIDE SEQUENCE [LARGE SCALE GENOMIC DNA]</scope>
    <source>
        <strain evidence="6 7">LMG 11592</strain>
    </source>
</reference>
<keyword evidence="3" id="KW-0804">Transcription</keyword>
<dbReference type="PROSITE" id="PS00356">
    <property type="entry name" value="HTH_LACI_1"/>
    <property type="match status" value="1"/>
</dbReference>
<evidence type="ECO:0000256" key="1">
    <source>
        <dbReference type="ARBA" id="ARBA00023015"/>
    </source>
</evidence>
<evidence type="ECO:0000313" key="7">
    <source>
        <dbReference type="Proteomes" id="UP000029014"/>
    </source>
</evidence>
<dbReference type="GO" id="GO:0003700">
    <property type="term" value="F:DNA-binding transcription factor activity"/>
    <property type="evidence" value="ECO:0007669"/>
    <property type="project" value="TreeGrafter"/>
</dbReference>
<dbReference type="SUPFAM" id="SSF53822">
    <property type="entry name" value="Periplasmic binding protein-like I"/>
    <property type="match status" value="1"/>
</dbReference>
<keyword evidence="2" id="KW-0238">DNA-binding</keyword>
<evidence type="ECO:0000256" key="4">
    <source>
        <dbReference type="SAM" id="MobiDB-lite"/>
    </source>
</evidence>
<dbReference type="InterPro" id="IPR000843">
    <property type="entry name" value="HTH_LacI"/>
</dbReference>
<evidence type="ECO:0000256" key="3">
    <source>
        <dbReference type="ARBA" id="ARBA00023163"/>
    </source>
</evidence>
<evidence type="ECO:0000313" key="6">
    <source>
        <dbReference type="EMBL" id="KFI73575.1"/>
    </source>
</evidence>
<evidence type="ECO:0000256" key="2">
    <source>
        <dbReference type="ARBA" id="ARBA00023125"/>
    </source>
</evidence>
<keyword evidence="7" id="KW-1185">Reference proteome</keyword>
<dbReference type="Proteomes" id="UP000029014">
    <property type="component" value="Unassembled WGS sequence"/>
</dbReference>
<dbReference type="SMART" id="SM00354">
    <property type="entry name" value="HTH_LACI"/>
    <property type="match status" value="1"/>
</dbReference>
<name>A0A087BRC5_9BIFI</name>
<gene>
    <name evidence="6" type="ORF">BMIN_1010</name>
</gene>
<dbReference type="PANTHER" id="PTHR30146">
    <property type="entry name" value="LACI-RELATED TRANSCRIPTIONAL REPRESSOR"/>
    <property type="match status" value="1"/>
</dbReference>
<dbReference type="GO" id="GO:0000976">
    <property type="term" value="F:transcription cis-regulatory region binding"/>
    <property type="evidence" value="ECO:0007669"/>
    <property type="project" value="TreeGrafter"/>
</dbReference>